<accession>A0ABY5L900</accession>
<reference evidence="1" key="1">
    <citation type="submission" date="2022-07" db="EMBL/GenBank/DDBJ databases">
        <title>Sphingomonas sp. nov., a novel bacterium isolated from the north slope of the Mount Everest.</title>
        <authorList>
            <person name="Cui X."/>
            <person name="Liu Y."/>
        </authorList>
    </citation>
    <scope>NUCLEOTIDE SEQUENCE</scope>
    <source>
        <strain evidence="1">S5-59</strain>
    </source>
</reference>
<keyword evidence="2" id="KW-1185">Reference proteome</keyword>
<dbReference type="Proteomes" id="UP001058533">
    <property type="component" value="Chromosome"/>
</dbReference>
<gene>
    <name evidence="1" type="ORF">NMP03_13740</name>
</gene>
<evidence type="ECO:0000313" key="2">
    <source>
        <dbReference type="Proteomes" id="UP001058533"/>
    </source>
</evidence>
<sequence length="67" mass="7274">MTGAAKLARLSPAERDTVLTLLDELSAPLGVRDLDVAFAKAGIPRTVRRPLMRSLLEDFDLIAVVAR</sequence>
<protein>
    <submittedName>
        <fullName evidence="1">Uncharacterized protein</fullName>
    </submittedName>
</protein>
<name>A0ABY5L900_9SPHN</name>
<proteinExistence type="predicted"/>
<dbReference type="EMBL" id="CP101740">
    <property type="protein sequence ID" value="UUL82230.1"/>
    <property type="molecule type" value="Genomic_DNA"/>
</dbReference>
<organism evidence="1 2">
    <name type="scientific">Sphingomonas qomolangmaensis</name>
    <dbReference type="NCBI Taxonomy" id="2918765"/>
    <lineage>
        <taxon>Bacteria</taxon>
        <taxon>Pseudomonadati</taxon>
        <taxon>Pseudomonadota</taxon>
        <taxon>Alphaproteobacteria</taxon>
        <taxon>Sphingomonadales</taxon>
        <taxon>Sphingomonadaceae</taxon>
        <taxon>Sphingomonas</taxon>
    </lineage>
</organism>
<dbReference type="RefSeq" id="WP_256506025.1">
    <property type="nucleotide sequence ID" value="NZ_CP101740.1"/>
</dbReference>
<evidence type="ECO:0000313" key="1">
    <source>
        <dbReference type="EMBL" id="UUL82230.1"/>
    </source>
</evidence>